<dbReference type="GO" id="GO:0004165">
    <property type="term" value="F:delta(3)-delta(2)-enoyl-CoA isomerase activity"/>
    <property type="evidence" value="ECO:0007669"/>
    <property type="project" value="TreeGrafter"/>
</dbReference>
<dbReference type="PANTHER" id="PTHR11941">
    <property type="entry name" value="ENOYL-COA HYDRATASE-RELATED"/>
    <property type="match status" value="1"/>
</dbReference>
<dbReference type="GO" id="GO:0005777">
    <property type="term" value="C:peroxisome"/>
    <property type="evidence" value="ECO:0007669"/>
    <property type="project" value="TreeGrafter"/>
</dbReference>
<evidence type="ECO:0008006" key="3">
    <source>
        <dbReference type="Google" id="ProtNLM"/>
    </source>
</evidence>
<dbReference type="PANTHER" id="PTHR11941:SF75">
    <property type="entry name" value="ENOYL-COA HYDRATASE_ISOMERASE FAMILY PROTEIN"/>
    <property type="match status" value="1"/>
</dbReference>
<dbReference type="GO" id="GO:0006635">
    <property type="term" value="P:fatty acid beta-oxidation"/>
    <property type="evidence" value="ECO:0007669"/>
    <property type="project" value="TreeGrafter"/>
</dbReference>
<dbReference type="Pfam" id="PF00378">
    <property type="entry name" value="ECH_1"/>
    <property type="match status" value="1"/>
</dbReference>
<reference evidence="1 2" key="1">
    <citation type="submission" date="2015-04" db="EMBL/GenBank/DDBJ databases">
        <authorList>
            <person name="Syromyatnikov M.Y."/>
            <person name="Popov V.N."/>
        </authorList>
    </citation>
    <scope>NUCLEOTIDE SEQUENCE [LARGE SCALE GENOMIC DNA]</scope>
    <source>
        <strain evidence="1">WF-38-12</strain>
    </source>
</reference>
<gene>
    <name evidence="1" type="ORF">PISL3812_08789</name>
</gene>
<dbReference type="Gene3D" id="3.90.226.10">
    <property type="entry name" value="2-enoyl-CoA Hydratase, Chain A, domain 1"/>
    <property type="match status" value="1"/>
</dbReference>
<protein>
    <recommendedName>
        <fullName evidence="3">Enoyl-CoA hydratase/isomerase family protein</fullName>
    </recommendedName>
</protein>
<dbReference type="OMA" id="SIVCTNP"/>
<dbReference type="STRING" id="28573.A0A0U1M830"/>
<organism evidence="1 2">
    <name type="scientific">Talaromyces islandicus</name>
    <name type="common">Penicillium islandicum</name>
    <dbReference type="NCBI Taxonomy" id="28573"/>
    <lineage>
        <taxon>Eukaryota</taxon>
        <taxon>Fungi</taxon>
        <taxon>Dikarya</taxon>
        <taxon>Ascomycota</taxon>
        <taxon>Pezizomycotina</taxon>
        <taxon>Eurotiomycetes</taxon>
        <taxon>Eurotiomycetidae</taxon>
        <taxon>Eurotiales</taxon>
        <taxon>Trichocomaceae</taxon>
        <taxon>Talaromyces</taxon>
        <taxon>Talaromyces sect. Islandici</taxon>
    </lineage>
</organism>
<dbReference type="EMBL" id="CVMT01000010">
    <property type="protein sequence ID" value="CRG91737.1"/>
    <property type="molecule type" value="Genomic_DNA"/>
</dbReference>
<dbReference type="InterPro" id="IPR029045">
    <property type="entry name" value="ClpP/crotonase-like_dom_sf"/>
</dbReference>
<dbReference type="InterPro" id="IPR001753">
    <property type="entry name" value="Enoyl-CoA_hydra/iso"/>
</dbReference>
<proteinExistence type="predicted"/>
<dbReference type="Proteomes" id="UP000054383">
    <property type="component" value="Unassembled WGS sequence"/>
</dbReference>
<keyword evidence="2" id="KW-1185">Reference proteome</keyword>
<accession>A0A0U1M830</accession>
<sequence>MSELFTVPIASGGQFVCATATNEEKDRNIYLLTFTSPADNRLTPEFLEAFMTSLDILEHRFDKGVVITTSGIEKFFSNGLDLAKALSMEGFFDNYLYKFFRRLLTFPMPTVALINGHAFAGGFMTAMYHDYRVQNPKKGFLCLNEIVLQIPLTTPMRTVFLDKVKDGPTIRSIIVEGKRFAAQEALTAGIVDSLGGLQEAVKLVHDRNLLDIGKSSAFVALKEGLWSRTLEAIDNKKANEAFDARMQEWKDTYSIEAQKRVQQWEAQKGSKL</sequence>
<dbReference type="CDD" id="cd06558">
    <property type="entry name" value="crotonase-like"/>
    <property type="match status" value="1"/>
</dbReference>
<dbReference type="AlphaFoldDB" id="A0A0U1M830"/>
<evidence type="ECO:0000313" key="2">
    <source>
        <dbReference type="Proteomes" id="UP000054383"/>
    </source>
</evidence>
<evidence type="ECO:0000313" key="1">
    <source>
        <dbReference type="EMBL" id="CRG91737.1"/>
    </source>
</evidence>
<name>A0A0U1M830_TALIS</name>
<dbReference type="OrthoDB" id="1696280at2759"/>
<dbReference type="SUPFAM" id="SSF52096">
    <property type="entry name" value="ClpP/crotonase"/>
    <property type="match status" value="1"/>
</dbReference>